<evidence type="ECO:0000259" key="18">
    <source>
        <dbReference type="Pfam" id="PF00768"/>
    </source>
</evidence>
<accession>A0A318KRC7</accession>
<keyword evidence="21" id="KW-1185">Reference proteome</keyword>
<dbReference type="Pfam" id="PF07943">
    <property type="entry name" value="PBP5_C"/>
    <property type="match status" value="1"/>
</dbReference>
<feature type="domain" description="Peptidase S11 D-Ala-D-Ala carboxypeptidase A C-terminal" evidence="19">
    <location>
        <begin position="283"/>
        <end position="372"/>
    </location>
</feature>
<feature type="binding site" evidence="14">
    <location>
        <position position="227"/>
    </location>
    <ligand>
        <name>substrate</name>
    </ligand>
</feature>
<protein>
    <recommendedName>
        <fullName evidence="4">serine-type D-Ala-D-Ala carboxypeptidase</fullName>
        <ecNumber evidence="4">3.4.16.4</ecNumber>
    </recommendedName>
</protein>
<evidence type="ECO:0000256" key="4">
    <source>
        <dbReference type="ARBA" id="ARBA00012448"/>
    </source>
</evidence>
<sequence>MGKFLKGFISICCCLIFTQPLSISADEIASQYYVLMDAKTSRVIEGKGEDDLIYPASMTKIMTLLVAVEQLKDLDEKITITDEMLAGLAEANASVAGFVSGETVSVRDLFYGLMLPSGADACVALAVRIAGSEAAYVELMNERAAELGLTQTHFVNTTGLHEDAHVSTVREIALLLKAALRNPVFKNIFETKEIITETTWAHPEGIYLISSTFRYADPSMDYLIGGKTGFTYEAGLCLASAAEKENMSLILVTAKAPVELGYQPIHIQDAKLIYDRAFDEYHQVVLLSKDEALPALTIKQKFKANEIDLKAPETITAILPKNIERESCSYTYLNESLTPPITQGELIQTLMITCQGEAIASLQFTAEENIEKDLLFQLFTKENTALLFVILCAVTAFIYRFLHRRDKINNEV</sequence>
<keyword evidence="16" id="KW-0472">Membrane</keyword>
<comment type="caution">
    <text evidence="20">The sequence shown here is derived from an EMBL/GenBank/DDBJ whole genome shotgun (WGS) entry which is preliminary data.</text>
</comment>
<evidence type="ECO:0000256" key="9">
    <source>
        <dbReference type="ARBA" id="ARBA00022960"/>
    </source>
</evidence>
<keyword evidence="8" id="KW-0378">Hydrolase</keyword>
<keyword evidence="7 17" id="KW-0732">Signal</keyword>
<evidence type="ECO:0000256" key="6">
    <source>
        <dbReference type="ARBA" id="ARBA00022670"/>
    </source>
</evidence>
<dbReference type="PANTHER" id="PTHR21581">
    <property type="entry name" value="D-ALANYL-D-ALANINE CARBOXYPEPTIDASE"/>
    <property type="match status" value="1"/>
</dbReference>
<feature type="chain" id="PRO_5016401889" description="serine-type D-Ala-D-Ala carboxypeptidase" evidence="17">
    <location>
        <begin position="26"/>
        <end position="412"/>
    </location>
</feature>
<dbReference type="InterPro" id="IPR018044">
    <property type="entry name" value="Peptidase_S11"/>
</dbReference>
<name>A0A318KRC7_9FIRM</name>
<dbReference type="InterPro" id="IPR012907">
    <property type="entry name" value="Peptidase_S11_C"/>
</dbReference>
<evidence type="ECO:0000256" key="16">
    <source>
        <dbReference type="SAM" id="Phobius"/>
    </source>
</evidence>
<keyword evidence="16" id="KW-0812">Transmembrane</keyword>
<dbReference type="Gene3D" id="3.40.710.10">
    <property type="entry name" value="DD-peptidase/beta-lactamase superfamily"/>
    <property type="match status" value="1"/>
</dbReference>
<keyword evidence="9" id="KW-0133">Cell shape</keyword>
<proteinExistence type="inferred from homology"/>
<dbReference type="EMBL" id="QJKH01000008">
    <property type="protein sequence ID" value="PXX78235.1"/>
    <property type="molecule type" value="Genomic_DNA"/>
</dbReference>
<reference evidence="20 21" key="1">
    <citation type="submission" date="2018-05" db="EMBL/GenBank/DDBJ databases">
        <title>Genomic Encyclopedia of Type Strains, Phase IV (KMG-IV): sequencing the most valuable type-strain genomes for metagenomic binning, comparative biology and taxonomic classification.</title>
        <authorList>
            <person name="Goeker M."/>
        </authorList>
    </citation>
    <scope>NUCLEOTIDE SEQUENCE [LARGE SCALE GENOMIC DNA]</scope>
    <source>
        <strain evidence="20 21">JC118</strain>
    </source>
</reference>
<dbReference type="GO" id="GO:0006508">
    <property type="term" value="P:proteolysis"/>
    <property type="evidence" value="ECO:0007669"/>
    <property type="project" value="UniProtKB-KW"/>
</dbReference>
<feature type="transmembrane region" description="Helical" evidence="16">
    <location>
        <begin position="385"/>
        <end position="402"/>
    </location>
</feature>
<evidence type="ECO:0000256" key="12">
    <source>
        <dbReference type="ARBA" id="ARBA00034000"/>
    </source>
</evidence>
<evidence type="ECO:0000256" key="2">
    <source>
        <dbReference type="ARBA" id="ARBA00004752"/>
    </source>
</evidence>
<keyword evidence="6" id="KW-0645">Protease</keyword>
<feature type="domain" description="Peptidase S11 D-alanyl-D-alanine carboxypeptidase A N-terminal" evidence="18">
    <location>
        <begin position="23"/>
        <end position="256"/>
    </location>
</feature>
<dbReference type="InterPro" id="IPR015956">
    <property type="entry name" value="Peniciliin-bd_prot_C_sf"/>
</dbReference>
<dbReference type="InterPro" id="IPR012338">
    <property type="entry name" value="Beta-lactam/transpept-like"/>
</dbReference>
<evidence type="ECO:0000256" key="17">
    <source>
        <dbReference type="SAM" id="SignalP"/>
    </source>
</evidence>
<dbReference type="Proteomes" id="UP000247612">
    <property type="component" value="Unassembled WGS sequence"/>
</dbReference>
<feature type="active site" evidence="13">
    <location>
        <position position="117"/>
    </location>
</feature>
<comment type="catalytic activity">
    <reaction evidence="12">
        <text>Preferential cleavage: (Ac)2-L-Lys-D-Ala-|-D-Ala. Also transpeptidation of peptidyl-alanyl moieties that are N-acyl substituents of D-alanine.</text>
        <dbReference type="EC" id="3.4.16.4"/>
    </reaction>
</comment>
<dbReference type="SUPFAM" id="SSF56601">
    <property type="entry name" value="beta-lactamase/transpeptidase-like"/>
    <property type="match status" value="1"/>
</dbReference>
<gene>
    <name evidence="20" type="ORF">DES51_108163</name>
</gene>
<dbReference type="SUPFAM" id="SSF69189">
    <property type="entry name" value="Penicillin-binding protein associated domain"/>
    <property type="match status" value="1"/>
</dbReference>
<feature type="signal peptide" evidence="17">
    <location>
        <begin position="1"/>
        <end position="25"/>
    </location>
</feature>
<dbReference type="Pfam" id="PF00768">
    <property type="entry name" value="Peptidase_S11"/>
    <property type="match status" value="1"/>
</dbReference>
<evidence type="ECO:0000256" key="1">
    <source>
        <dbReference type="ARBA" id="ARBA00003217"/>
    </source>
</evidence>
<dbReference type="Gene3D" id="2.60.410.10">
    <property type="entry name" value="D-Ala-D-Ala carboxypeptidase, C-terminal domain"/>
    <property type="match status" value="1"/>
</dbReference>
<dbReference type="InterPro" id="IPR037167">
    <property type="entry name" value="Peptidase_S11_C_sf"/>
</dbReference>
<keyword evidence="11" id="KW-0961">Cell wall biogenesis/degradation</keyword>
<comment type="pathway">
    <text evidence="2">Cell wall biogenesis; peptidoglycan biosynthesis.</text>
</comment>
<evidence type="ECO:0000256" key="15">
    <source>
        <dbReference type="RuleBase" id="RU004016"/>
    </source>
</evidence>
<evidence type="ECO:0000256" key="8">
    <source>
        <dbReference type="ARBA" id="ARBA00022801"/>
    </source>
</evidence>
<dbReference type="AlphaFoldDB" id="A0A318KRC7"/>
<dbReference type="EC" id="3.4.16.4" evidence="4"/>
<evidence type="ECO:0000256" key="10">
    <source>
        <dbReference type="ARBA" id="ARBA00022984"/>
    </source>
</evidence>
<dbReference type="PANTHER" id="PTHR21581:SF6">
    <property type="entry name" value="TRAFFICKING PROTEIN PARTICLE COMPLEX SUBUNIT 12"/>
    <property type="match status" value="1"/>
</dbReference>
<evidence type="ECO:0000256" key="7">
    <source>
        <dbReference type="ARBA" id="ARBA00022729"/>
    </source>
</evidence>
<keyword evidence="16" id="KW-1133">Transmembrane helix</keyword>
<dbReference type="InterPro" id="IPR001967">
    <property type="entry name" value="Peptidase_S11_N"/>
</dbReference>
<evidence type="ECO:0000313" key="20">
    <source>
        <dbReference type="EMBL" id="PXX78235.1"/>
    </source>
</evidence>
<dbReference type="GO" id="GO:0009002">
    <property type="term" value="F:serine-type D-Ala-D-Ala carboxypeptidase activity"/>
    <property type="evidence" value="ECO:0007669"/>
    <property type="project" value="UniProtKB-EC"/>
</dbReference>
<dbReference type="PRINTS" id="PR00725">
    <property type="entry name" value="DADACBPTASE1"/>
</dbReference>
<organism evidence="20 21">
    <name type="scientific">Dielma fastidiosa</name>
    <dbReference type="NCBI Taxonomy" id="1034346"/>
    <lineage>
        <taxon>Bacteria</taxon>
        <taxon>Bacillati</taxon>
        <taxon>Bacillota</taxon>
        <taxon>Erysipelotrichia</taxon>
        <taxon>Erysipelotrichales</taxon>
        <taxon>Erysipelotrichaceae</taxon>
        <taxon>Dielma</taxon>
    </lineage>
</organism>
<comment type="similarity">
    <text evidence="3 15">Belongs to the peptidase S11 family.</text>
</comment>
<dbReference type="OrthoDB" id="9791132at2"/>
<evidence type="ECO:0000256" key="5">
    <source>
        <dbReference type="ARBA" id="ARBA00022645"/>
    </source>
</evidence>
<dbReference type="GO" id="GO:0071555">
    <property type="term" value="P:cell wall organization"/>
    <property type="evidence" value="ECO:0007669"/>
    <property type="project" value="UniProtKB-KW"/>
</dbReference>
<dbReference type="STRING" id="1034346.GCA_000313565_00435"/>
<evidence type="ECO:0000313" key="21">
    <source>
        <dbReference type="Proteomes" id="UP000247612"/>
    </source>
</evidence>
<dbReference type="RefSeq" id="WP_022936739.1">
    <property type="nucleotide sequence ID" value="NZ_CABKRQ010000001.1"/>
</dbReference>
<feature type="active site" description="Proton acceptor" evidence="13">
    <location>
        <position position="60"/>
    </location>
</feature>
<dbReference type="GO" id="GO:0008360">
    <property type="term" value="P:regulation of cell shape"/>
    <property type="evidence" value="ECO:0007669"/>
    <property type="project" value="UniProtKB-KW"/>
</dbReference>
<comment type="function">
    <text evidence="1">Removes C-terminal D-alanyl residues from sugar-peptide cell wall precursors.</text>
</comment>
<feature type="active site" description="Acyl-ester intermediate" evidence="13">
    <location>
        <position position="57"/>
    </location>
</feature>
<evidence type="ECO:0000256" key="3">
    <source>
        <dbReference type="ARBA" id="ARBA00007164"/>
    </source>
</evidence>
<evidence type="ECO:0000256" key="11">
    <source>
        <dbReference type="ARBA" id="ARBA00023316"/>
    </source>
</evidence>
<dbReference type="GO" id="GO:0009252">
    <property type="term" value="P:peptidoglycan biosynthetic process"/>
    <property type="evidence" value="ECO:0007669"/>
    <property type="project" value="UniProtKB-UniPathway"/>
</dbReference>
<dbReference type="UniPathway" id="UPA00219"/>
<keyword evidence="5 20" id="KW-0121">Carboxypeptidase</keyword>
<evidence type="ECO:0000256" key="14">
    <source>
        <dbReference type="PIRSR" id="PIRSR618044-2"/>
    </source>
</evidence>
<keyword evidence="10" id="KW-0573">Peptidoglycan synthesis</keyword>
<evidence type="ECO:0000259" key="19">
    <source>
        <dbReference type="Pfam" id="PF07943"/>
    </source>
</evidence>
<evidence type="ECO:0000256" key="13">
    <source>
        <dbReference type="PIRSR" id="PIRSR618044-1"/>
    </source>
</evidence>